<dbReference type="GO" id="GO:0004713">
    <property type="term" value="F:protein tyrosine kinase activity"/>
    <property type="evidence" value="ECO:0007669"/>
    <property type="project" value="TreeGrafter"/>
</dbReference>
<accession>A0A9D9HHC2</accession>
<dbReference type="InterPro" id="IPR041492">
    <property type="entry name" value="HAD_2"/>
</dbReference>
<dbReference type="InterPro" id="IPR023214">
    <property type="entry name" value="HAD_sf"/>
</dbReference>
<dbReference type="FunFam" id="3.40.50.1000:FF:000022">
    <property type="entry name" value="Phosphoglycolate phosphatase"/>
    <property type="match status" value="1"/>
</dbReference>
<dbReference type="InterPro" id="IPR050155">
    <property type="entry name" value="HAD-like_hydrolase_sf"/>
</dbReference>
<name>A0A9D9HHC2_9SPIR</name>
<dbReference type="Gene3D" id="3.40.50.1000">
    <property type="entry name" value="HAD superfamily/HAD-like"/>
    <property type="match status" value="1"/>
</dbReference>
<dbReference type="PANTHER" id="PTHR43434:SF20">
    <property type="entry name" value="5'-NUCLEOTIDASE"/>
    <property type="match status" value="1"/>
</dbReference>
<dbReference type="InterPro" id="IPR036412">
    <property type="entry name" value="HAD-like_sf"/>
</dbReference>
<dbReference type="Pfam" id="PF13419">
    <property type="entry name" value="HAD_2"/>
    <property type="match status" value="1"/>
</dbReference>
<gene>
    <name evidence="1" type="ORF">IAA96_08555</name>
</gene>
<evidence type="ECO:0000313" key="1">
    <source>
        <dbReference type="EMBL" id="MBO8451139.1"/>
    </source>
</evidence>
<proteinExistence type="predicted"/>
<keyword evidence="1" id="KW-0378">Hydrolase</keyword>
<dbReference type="PANTHER" id="PTHR43434">
    <property type="entry name" value="PHOSPHOGLYCOLATE PHOSPHATASE"/>
    <property type="match status" value="1"/>
</dbReference>
<reference evidence="1" key="2">
    <citation type="journal article" date="2021" name="PeerJ">
        <title>Extensive microbial diversity within the chicken gut microbiome revealed by metagenomics and culture.</title>
        <authorList>
            <person name="Gilroy R."/>
            <person name="Ravi A."/>
            <person name="Getino M."/>
            <person name="Pursley I."/>
            <person name="Horton D.L."/>
            <person name="Alikhan N.F."/>
            <person name="Baker D."/>
            <person name="Gharbi K."/>
            <person name="Hall N."/>
            <person name="Watson M."/>
            <person name="Adriaenssens E.M."/>
            <person name="Foster-Nyarko E."/>
            <person name="Jarju S."/>
            <person name="Secka A."/>
            <person name="Antonio M."/>
            <person name="Oren A."/>
            <person name="Chaudhuri R.R."/>
            <person name="La Ragione R."/>
            <person name="Hildebrand F."/>
            <person name="Pallen M.J."/>
        </authorList>
    </citation>
    <scope>NUCLEOTIDE SEQUENCE</scope>
    <source>
        <strain evidence="1">B3-4054</strain>
    </source>
</reference>
<dbReference type="Gene3D" id="1.10.150.240">
    <property type="entry name" value="Putative phosphatase, domain 2"/>
    <property type="match status" value="1"/>
</dbReference>
<dbReference type="SFLD" id="SFLDG01129">
    <property type="entry name" value="C1.5:_HAD__Beta-PGM__Phosphata"/>
    <property type="match status" value="1"/>
</dbReference>
<dbReference type="GO" id="GO:0005829">
    <property type="term" value="C:cytosol"/>
    <property type="evidence" value="ECO:0007669"/>
    <property type="project" value="TreeGrafter"/>
</dbReference>
<dbReference type="SFLD" id="SFLDS00003">
    <property type="entry name" value="Haloacid_Dehalogenase"/>
    <property type="match status" value="1"/>
</dbReference>
<dbReference type="EMBL" id="JADIMS010000157">
    <property type="protein sequence ID" value="MBO8451139.1"/>
    <property type="molecule type" value="Genomic_DNA"/>
</dbReference>
<organism evidence="1 2">
    <name type="scientific">Candidatus Avitreponema avistercoris</name>
    <dbReference type="NCBI Taxonomy" id="2840705"/>
    <lineage>
        <taxon>Bacteria</taxon>
        <taxon>Pseudomonadati</taxon>
        <taxon>Spirochaetota</taxon>
        <taxon>Spirochaetia</taxon>
        <taxon>Spirochaetales</taxon>
        <taxon>Candidatus Avitreponema</taxon>
    </lineage>
</organism>
<dbReference type="AlphaFoldDB" id="A0A9D9HHC2"/>
<dbReference type="Proteomes" id="UP000823616">
    <property type="component" value="Unassembled WGS sequence"/>
</dbReference>
<reference evidence="1" key="1">
    <citation type="submission" date="2020-10" db="EMBL/GenBank/DDBJ databases">
        <authorList>
            <person name="Gilroy R."/>
        </authorList>
    </citation>
    <scope>NUCLEOTIDE SEQUENCE</scope>
    <source>
        <strain evidence="1">B3-4054</strain>
    </source>
</reference>
<comment type="caution">
    <text evidence="1">The sequence shown here is derived from an EMBL/GenBank/DDBJ whole genome shotgun (WGS) entry which is preliminary data.</text>
</comment>
<protein>
    <submittedName>
        <fullName evidence="1">HAD hydrolase-like protein</fullName>
    </submittedName>
</protein>
<dbReference type="InterPro" id="IPR023198">
    <property type="entry name" value="PGP-like_dom2"/>
</dbReference>
<dbReference type="GO" id="GO:0016787">
    <property type="term" value="F:hydrolase activity"/>
    <property type="evidence" value="ECO:0007669"/>
    <property type="project" value="UniProtKB-KW"/>
</dbReference>
<dbReference type="SUPFAM" id="SSF56784">
    <property type="entry name" value="HAD-like"/>
    <property type="match status" value="1"/>
</dbReference>
<evidence type="ECO:0000313" key="2">
    <source>
        <dbReference type="Proteomes" id="UP000823616"/>
    </source>
</evidence>
<sequence>MICTAKIRNILFDFDGTLMDSSEGVAAAFSALGKHYGISIPPETCRKMIGPPLPYSLVHILGFAPEQAEEAMEVYRRAYAGEGMFLASVYPGIPGLLQRLHQAGRKLFVATSKPEVYARQILEKKGLARWFTFTGGSDLAETERAEKADVIRYVLETCGLDPAECLMAGDRKYDVLGAAANGVQTAGVLYGFGSREELESAGAAFLCATPGELGDRILADAGCNPDGGAPA</sequence>